<dbReference type="Proteomes" id="UP000253831">
    <property type="component" value="Unassembled WGS sequence"/>
</dbReference>
<protein>
    <recommendedName>
        <fullName evidence="3">Inhibitor I9 domain-containing protein</fullName>
    </recommendedName>
</protein>
<accession>A0A369XLV1</accession>
<dbReference type="EMBL" id="QPGA01000032">
    <property type="protein sequence ID" value="RDE49782.1"/>
    <property type="molecule type" value="Genomic_DNA"/>
</dbReference>
<dbReference type="SUPFAM" id="SSF54897">
    <property type="entry name" value="Protease propeptides/inhibitors"/>
    <property type="match status" value="1"/>
</dbReference>
<proteinExistence type="predicted"/>
<organism evidence="1 2">
    <name type="scientific">Candidatus Accumulibacter meliphilus</name>
    <dbReference type="NCBI Taxonomy" id="2211374"/>
    <lineage>
        <taxon>Bacteria</taxon>
        <taxon>Pseudomonadati</taxon>
        <taxon>Pseudomonadota</taxon>
        <taxon>Betaproteobacteria</taxon>
        <taxon>Candidatus Accumulibacter</taxon>
    </lineage>
</organism>
<evidence type="ECO:0000313" key="2">
    <source>
        <dbReference type="Proteomes" id="UP000253831"/>
    </source>
</evidence>
<dbReference type="InterPro" id="IPR037045">
    <property type="entry name" value="S8pro/Inhibitor_I9_sf"/>
</dbReference>
<reference evidence="1 2" key="1">
    <citation type="submission" date="2018-05" db="EMBL/GenBank/DDBJ databases">
        <title>Integrated omic analyses show evidence that a Ca. Accumulibacter phosphatis strain performs denitrification under micro-aerobic conditions.</title>
        <authorList>
            <person name="Camejo P.Y."/>
            <person name="Katherine M.D."/>
            <person name="Daniel N.R."/>
        </authorList>
    </citation>
    <scope>NUCLEOTIDE SEQUENCE [LARGE SCALE GENOMIC DNA]</scope>
    <source>
        <strain evidence="1">UW-LDO-IC</strain>
    </source>
</reference>
<sequence length="175" mass="18407">MLQRCVAYVRSPVMRPRTAARCSVGQRLGRLSHKCSGGAAMMSSDKKYASCRGGRAKAIIILFAHLLILTPTPTCGGEEGNGKGRTGGHMKIETSLADELRANRDDSRKFSVIVSFKDSASVELLRHLGVEPTAVYQSIAAAAAVVTAAQIATLAAADNVTSIELDQPAAALGPR</sequence>
<comment type="caution">
    <text evidence="1">The sequence shown here is derived from an EMBL/GenBank/DDBJ whole genome shotgun (WGS) entry which is preliminary data.</text>
</comment>
<name>A0A369XLV1_9PROT</name>
<gene>
    <name evidence="1" type="ORF">DVS81_14605</name>
</gene>
<evidence type="ECO:0008006" key="3">
    <source>
        <dbReference type="Google" id="ProtNLM"/>
    </source>
</evidence>
<evidence type="ECO:0000313" key="1">
    <source>
        <dbReference type="EMBL" id="RDE49782.1"/>
    </source>
</evidence>
<dbReference type="Gene3D" id="3.30.70.80">
    <property type="entry name" value="Peptidase S8 propeptide/proteinase inhibitor I9"/>
    <property type="match status" value="1"/>
</dbReference>
<dbReference type="AlphaFoldDB" id="A0A369XLV1"/>